<dbReference type="InterPro" id="IPR002885">
    <property type="entry name" value="PPR_rpt"/>
</dbReference>
<evidence type="ECO:0000256" key="1">
    <source>
        <dbReference type="ARBA" id="ARBA00022737"/>
    </source>
</evidence>
<feature type="compositionally biased region" description="Polar residues" evidence="3">
    <location>
        <begin position="250"/>
        <end position="265"/>
    </location>
</feature>
<feature type="compositionally biased region" description="Basic and acidic residues" evidence="3">
    <location>
        <begin position="758"/>
        <end position="791"/>
    </location>
</feature>
<evidence type="ECO:0008006" key="6">
    <source>
        <dbReference type="Google" id="ProtNLM"/>
    </source>
</evidence>
<feature type="region of interest" description="Disordered" evidence="3">
    <location>
        <begin position="746"/>
        <end position="833"/>
    </location>
</feature>
<dbReference type="PANTHER" id="PTHR47939">
    <property type="entry name" value="MEMBRANE-ASSOCIATED SALT-INDUCIBLE PROTEIN-LIKE"/>
    <property type="match status" value="1"/>
</dbReference>
<sequence length="866" mass="98790">MQTVWSRVAQAQSICNCSSCLSSTNALARRVTTSTSRQRIRVGNVFTVLSSSVAATAALVDSRKKDARREHWDRVISKARAEVEDVDNQQEKRLESLSHIAEQEALDEGSTSDPDIRRDRPPIKLIGRTPWFQAPDLRSDTWGNVFGWACQQKQVRIASGFQDFRGFPLDLLQKLSSEQLEDLLNDRVTLRRYYGGSDCLTLKEDPPQQSFSNRKLRTLEWSIAKMVWRLLLHCSDNRPATLDRPAVDMSRSNTDTPSEGESSGDSKGPARLCSNGANLSHRPDLIRDHLQKIPQNEDPMRGLAEDRTHISEMIADASERIKSLQRLDEHEADFHDLESPRLPRYGEVQKGRQDASERAVLNQTLRPLLRKMSSEEDSRPFLAKICHHLLACPTPLSVHTYNMLLAKFCELRNEDLVQVIWDSMRASNVRPNEATYSQLLRFFTTVDNQNQFQKCLRRMKGLDGGIAVARPEHIGPIATQRLRVRDKSTKIVEKARMNDKVYESLIIGALKFMGQQSAMHYYRDMTREGWDTNLNILHGILRDCCHKADWEGGLSTWHQISLVAEKATQWTYYWMLRLCQIFRKHDVFYQVLQEGADQDALPAPMLKLYVRLGSLSSSIAVHNTDKLLRSALNCCIDTKAQFRRSGVEVEPPISAHCTSRFIKTLRDNSIRGRAMKAQERHYCELHQKTIRRLVESKNAWNGLRLESGRIYQQWRDFTKRHNVDYDARAMSRDIRRASYIPSAYGTPVAQRTPANKNQKLDEEGTTEALHKADAISKTRSELHREHRDLKARQTQPEDYGVSSSVTTGHEQRPREAGAEANKSARVNDNNPADKPLFLLPPTMPVAKSLQIHDAWEDAAKPMVASA</sequence>
<feature type="compositionally biased region" description="Polar residues" evidence="3">
    <location>
        <begin position="792"/>
        <end position="808"/>
    </location>
</feature>
<dbReference type="InterPro" id="IPR011990">
    <property type="entry name" value="TPR-like_helical_dom_sf"/>
</dbReference>
<organism evidence="4 5">
    <name type="scientific">Lepraria finkii</name>
    <dbReference type="NCBI Taxonomy" id="1340010"/>
    <lineage>
        <taxon>Eukaryota</taxon>
        <taxon>Fungi</taxon>
        <taxon>Dikarya</taxon>
        <taxon>Ascomycota</taxon>
        <taxon>Pezizomycotina</taxon>
        <taxon>Lecanoromycetes</taxon>
        <taxon>OSLEUM clade</taxon>
        <taxon>Lecanoromycetidae</taxon>
        <taxon>Lecanorales</taxon>
        <taxon>Lecanorineae</taxon>
        <taxon>Stereocaulaceae</taxon>
        <taxon>Lepraria</taxon>
    </lineage>
</organism>
<dbReference type="EMBL" id="JBHFEH010000037">
    <property type="protein sequence ID" value="KAL2051259.1"/>
    <property type="molecule type" value="Genomic_DNA"/>
</dbReference>
<comment type="caution">
    <text evidence="4">The sequence shown here is derived from an EMBL/GenBank/DDBJ whole genome shotgun (WGS) entry which is preliminary data.</text>
</comment>
<evidence type="ECO:0000313" key="4">
    <source>
        <dbReference type="EMBL" id="KAL2051259.1"/>
    </source>
</evidence>
<evidence type="ECO:0000313" key="5">
    <source>
        <dbReference type="Proteomes" id="UP001590951"/>
    </source>
</evidence>
<dbReference type="InterPro" id="IPR050667">
    <property type="entry name" value="PPR-containing_protein"/>
</dbReference>
<accession>A0ABR4B309</accession>
<feature type="repeat" description="PPR" evidence="2">
    <location>
        <begin position="397"/>
        <end position="431"/>
    </location>
</feature>
<reference evidence="4 5" key="1">
    <citation type="submission" date="2024-09" db="EMBL/GenBank/DDBJ databases">
        <title>Rethinking Asexuality: The Enigmatic Case of Functional Sexual Genes in Lepraria (Stereocaulaceae).</title>
        <authorList>
            <person name="Doellman M."/>
            <person name="Sun Y."/>
            <person name="Barcenas-Pena A."/>
            <person name="Lumbsch H.T."/>
            <person name="Grewe F."/>
        </authorList>
    </citation>
    <scope>NUCLEOTIDE SEQUENCE [LARGE SCALE GENOMIC DNA]</scope>
    <source>
        <strain evidence="4 5">Grewe 0041</strain>
    </source>
</reference>
<name>A0ABR4B309_9LECA</name>
<dbReference type="PANTHER" id="PTHR47939:SF13">
    <property type="entry name" value="OS03G0201400 PROTEIN"/>
    <property type="match status" value="1"/>
</dbReference>
<protein>
    <recommendedName>
        <fullName evidence="6">Pentatricopeptide repeat domain-containing protein</fullName>
    </recommendedName>
</protein>
<evidence type="ECO:0000256" key="3">
    <source>
        <dbReference type="SAM" id="MobiDB-lite"/>
    </source>
</evidence>
<keyword evidence="1" id="KW-0677">Repeat</keyword>
<dbReference type="Gene3D" id="1.25.40.10">
    <property type="entry name" value="Tetratricopeptide repeat domain"/>
    <property type="match status" value="1"/>
</dbReference>
<keyword evidence="5" id="KW-1185">Reference proteome</keyword>
<dbReference type="Proteomes" id="UP001590951">
    <property type="component" value="Unassembled WGS sequence"/>
</dbReference>
<proteinExistence type="predicted"/>
<dbReference type="PROSITE" id="PS51375">
    <property type="entry name" value="PPR"/>
    <property type="match status" value="1"/>
</dbReference>
<gene>
    <name evidence="4" type="ORF">ABVK25_008508</name>
</gene>
<evidence type="ECO:0000256" key="2">
    <source>
        <dbReference type="PROSITE-ProRule" id="PRU00708"/>
    </source>
</evidence>
<feature type="region of interest" description="Disordered" evidence="3">
    <location>
        <begin position="241"/>
        <end position="281"/>
    </location>
</feature>